<reference evidence="2 3" key="1">
    <citation type="submission" date="2017-06" db="EMBL/GenBank/DDBJ databases">
        <authorList>
            <person name="Kim H.J."/>
            <person name="Triplett B.A."/>
        </authorList>
    </citation>
    <scope>NUCLEOTIDE SEQUENCE [LARGE SCALE GENOMIC DNA]</scope>
    <source>
        <strain evidence="2 3">DSM 29339</strain>
    </source>
</reference>
<dbReference type="Gene3D" id="3.40.50.150">
    <property type="entry name" value="Vaccinia Virus protein VP39"/>
    <property type="match status" value="1"/>
</dbReference>
<evidence type="ECO:0000259" key="1">
    <source>
        <dbReference type="Pfam" id="PF05050"/>
    </source>
</evidence>
<dbReference type="EMBL" id="FZOY01000012">
    <property type="protein sequence ID" value="SNT36751.1"/>
    <property type="molecule type" value="Genomic_DNA"/>
</dbReference>
<evidence type="ECO:0000313" key="2">
    <source>
        <dbReference type="EMBL" id="SNT36751.1"/>
    </source>
</evidence>
<dbReference type="GO" id="GO:0032259">
    <property type="term" value="P:methylation"/>
    <property type="evidence" value="ECO:0007669"/>
    <property type="project" value="UniProtKB-KW"/>
</dbReference>
<evidence type="ECO:0000313" key="3">
    <source>
        <dbReference type="Proteomes" id="UP000198426"/>
    </source>
</evidence>
<dbReference type="GO" id="GO:0008168">
    <property type="term" value="F:methyltransferase activity"/>
    <property type="evidence" value="ECO:0007669"/>
    <property type="project" value="UniProtKB-KW"/>
</dbReference>
<dbReference type="PANTHER" id="PTHR34203:SF15">
    <property type="entry name" value="SLL1173 PROTEIN"/>
    <property type="match status" value="1"/>
</dbReference>
<accession>A0A239M244</accession>
<organism evidence="2 3">
    <name type="scientific">Tropicimonas sediminicola</name>
    <dbReference type="NCBI Taxonomy" id="1031541"/>
    <lineage>
        <taxon>Bacteria</taxon>
        <taxon>Pseudomonadati</taxon>
        <taxon>Pseudomonadota</taxon>
        <taxon>Alphaproteobacteria</taxon>
        <taxon>Rhodobacterales</taxon>
        <taxon>Roseobacteraceae</taxon>
        <taxon>Tropicimonas</taxon>
    </lineage>
</organism>
<keyword evidence="2" id="KW-0489">Methyltransferase</keyword>
<dbReference type="Proteomes" id="UP000198426">
    <property type="component" value="Unassembled WGS sequence"/>
</dbReference>
<dbReference type="Pfam" id="PF05050">
    <property type="entry name" value="Methyltransf_21"/>
    <property type="match status" value="1"/>
</dbReference>
<dbReference type="NCBIfam" id="TIGR01444">
    <property type="entry name" value="fkbM_fam"/>
    <property type="match status" value="1"/>
</dbReference>
<name>A0A239M244_9RHOB</name>
<protein>
    <submittedName>
        <fullName evidence="2">Methyltransferase, FkbM family</fullName>
    </submittedName>
</protein>
<keyword evidence="2" id="KW-0808">Transferase</keyword>
<dbReference type="InterPro" id="IPR006342">
    <property type="entry name" value="FkbM_mtfrase"/>
</dbReference>
<dbReference type="InterPro" id="IPR029063">
    <property type="entry name" value="SAM-dependent_MTases_sf"/>
</dbReference>
<gene>
    <name evidence="2" type="ORF">SAMN05421757_11237</name>
</gene>
<keyword evidence="3" id="KW-1185">Reference proteome</keyword>
<feature type="domain" description="Methyltransferase FkbM" evidence="1">
    <location>
        <begin position="29"/>
        <end position="103"/>
    </location>
</feature>
<dbReference type="PANTHER" id="PTHR34203">
    <property type="entry name" value="METHYLTRANSFERASE, FKBM FAMILY PROTEIN"/>
    <property type="match status" value="1"/>
</dbReference>
<dbReference type="AlphaFoldDB" id="A0A239M244"/>
<dbReference type="SUPFAM" id="SSF53335">
    <property type="entry name" value="S-adenosyl-L-methionine-dependent methyltransferases"/>
    <property type="match status" value="1"/>
</dbReference>
<dbReference type="InterPro" id="IPR052514">
    <property type="entry name" value="SAM-dependent_MTase"/>
</dbReference>
<proteinExistence type="predicted"/>
<sequence length="121" mass="13562">MAQLRFPVEDFPITGLGTLEPANKLAGFSSIEQVDVETRRLDSFDIRDLGFIKIDVEGHELEVLQGGKETLARETPVLLIEIEERHRPDALETVSDFLAGFGYGSPRQALSRQNYVFRSLA</sequence>